<dbReference type="GO" id="GO:0006465">
    <property type="term" value="P:signal peptide processing"/>
    <property type="evidence" value="ECO:0007669"/>
    <property type="project" value="InterPro"/>
</dbReference>
<dbReference type="GO" id="GO:0016020">
    <property type="term" value="C:membrane"/>
    <property type="evidence" value="ECO:0007669"/>
    <property type="project" value="UniProtKB-SubCell"/>
</dbReference>
<feature type="domain" description="Peptidase S26" evidence="8">
    <location>
        <begin position="51"/>
        <end position="242"/>
    </location>
</feature>
<dbReference type="PROSITE" id="PS00761">
    <property type="entry name" value="SPASE_I_3"/>
    <property type="match status" value="1"/>
</dbReference>
<dbReference type="AlphaFoldDB" id="A0A4V3H4F5"/>
<dbReference type="InterPro" id="IPR000223">
    <property type="entry name" value="Pept_S26A_signal_pept_1"/>
</dbReference>
<dbReference type="NCBIfam" id="TIGR02227">
    <property type="entry name" value="sigpep_I_bact"/>
    <property type="match status" value="1"/>
</dbReference>
<dbReference type="GO" id="GO:0004252">
    <property type="term" value="F:serine-type endopeptidase activity"/>
    <property type="evidence" value="ECO:0007669"/>
    <property type="project" value="InterPro"/>
</dbReference>
<reference evidence="9 10" key="1">
    <citation type="submission" date="2019-03" db="EMBL/GenBank/DDBJ databases">
        <title>Genomic Encyclopedia of Type Strains, Phase IV (KMG-IV): sequencing the most valuable type-strain genomes for metagenomic binning, comparative biology and taxonomic classification.</title>
        <authorList>
            <person name="Goeker M."/>
        </authorList>
    </citation>
    <scope>NUCLEOTIDE SEQUENCE [LARGE SCALE GENOMIC DNA]</scope>
    <source>
        <strain evidence="9 10">DSM 16326</strain>
    </source>
</reference>
<keyword evidence="5 7" id="KW-0378">Hydrolase</keyword>
<evidence type="ECO:0000256" key="1">
    <source>
        <dbReference type="ARBA" id="ARBA00000677"/>
    </source>
</evidence>
<dbReference type="InterPro" id="IPR036286">
    <property type="entry name" value="LexA/Signal_pep-like_sf"/>
</dbReference>
<dbReference type="Pfam" id="PF10502">
    <property type="entry name" value="Peptidase_S26"/>
    <property type="match status" value="1"/>
</dbReference>
<keyword evidence="7" id="KW-0812">Transmembrane</keyword>
<proteinExistence type="inferred from homology"/>
<keyword evidence="7" id="KW-0472">Membrane</keyword>
<keyword evidence="7" id="KW-1133">Transmembrane helix</keyword>
<dbReference type="PANTHER" id="PTHR43390:SF1">
    <property type="entry name" value="CHLOROPLAST PROCESSING PEPTIDASE"/>
    <property type="match status" value="1"/>
</dbReference>
<organism evidence="9 10">
    <name type="scientific">Thiohalophilus thiocyanatoxydans</name>
    <dbReference type="NCBI Taxonomy" id="381308"/>
    <lineage>
        <taxon>Bacteria</taxon>
        <taxon>Pseudomonadati</taxon>
        <taxon>Pseudomonadota</taxon>
        <taxon>Gammaproteobacteria</taxon>
        <taxon>Thiohalomonadales</taxon>
        <taxon>Thiohalophilaceae</taxon>
        <taxon>Thiohalophilus</taxon>
    </lineage>
</organism>
<evidence type="ECO:0000256" key="7">
    <source>
        <dbReference type="RuleBase" id="RU362042"/>
    </source>
</evidence>
<dbReference type="InterPro" id="IPR019533">
    <property type="entry name" value="Peptidase_S26"/>
</dbReference>
<dbReference type="OrthoDB" id="9815782at2"/>
<dbReference type="SUPFAM" id="SSF51306">
    <property type="entry name" value="LexA/Signal peptidase"/>
    <property type="match status" value="1"/>
</dbReference>
<sequence>MTFDFELLLVLATVISGVIWVIDAQYFAKRRQPLQTEDKEGETETNEPYLVEFSRFLFPVVLVVLVLRSFVAEPFKIPTGSMLPSLEVGDFILVNKFAYGLRLPVGHQRILNLSDPERGDVVVFRYPENTNIDYIKRVVGLPGDEVAYYDKRLYINGEPVPQKPVDESEQGDYRELRYKETLGEVRHDILVNPVSSARDFVVNVPEGNYFVMGDNRDNSRDSRVWGFVPEENLAGKAFLIWMNWDCTFSEMITLDCQMPSWNRIGSIIE</sequence>
<dbReference type="GO" id="GO:0009003">
    <property type="term" value="F:signal peptidase activity"/>
    <property type="evidence" value="ECO:0007669"/>
    <property type="project" value="UniProtKB-EC"/>
</dbReference>
<dbReference type="PROSITE" id="PS00760">
    <property type="entry name" value="SPASE_I_2"/>
    <property type="match status" value="1"/>
</dbReference>
<keyword evidence="7" id="KW-0645">Protease</keyword>
<dbReference type="CDD" id="cd06530">
    <property type="entry name" value="S26_SPase_I"/>
    <property type="match status" value="1"/>
</dbReference>
<evidence type="ECO:0000313" key="9">
    <source>
        <dbReference type="EMBL" id="TDY02985.1"/>
    </source>
</evidence>
<feature type="transmembrane region" description="Helical" evidence="7">
    <location>
        <begin position="7"/>
        <end position="28"/>
    </location>
</feature>
<keyword evidence="10" id="KW-1185">Reference proteome</keyword>
<gene>
    <name evidence="9" type="ORF">EDC23_1369</name>
</gene>
<comment type="similarity">
    <text evidence="2 7">Belongs to the peptidase S26 family.</text>
</comment>
<comment type="subcellular location">
    <subcellularLocation>
        <location evidence="7">Membrane</location>
        <topology evidence="7">Multi-pass membrane protein</topology>
    </subcellularLocation>
</comment>
<dbReference type="RefSeq" id="WP_134082323.1">
    <property type="nucleotide sequence ID" value="NZ_SOQX01000002.1"/>
</dbReference>
<dbReference type="Gene3D" id="2.10.109.10">
    <property type="entry name" value="Umud Fragment, subunit A"/>
    <property type="match status" value="1"/>
</dbReference>
<accession>A0A4V3H4F5</accession>
<dbReference type="InterPro" id="IPR019757">
    <property type="entry name" value="Pept_S26A_signal_pept_1_Lys-AS"/>
</dbReference>
<feature type="active site" evidence="6">
    <location>
        <position position="81"/>
    </location>
</feature>
<evidence type="ECO:0000256" key="2">
    <source>
        <dbReference type="ARBA" id="ARBA00009370"/>
    </source>
</evidence>
<evidence type="ECO:0000259" key="8">
    <source>
        <dbReference type="Pfam" id="PF10502"/>
    </source>
</evidence>
<evidence type="ECO:0000256" key="6">
    <source>
        <dbReference type="PIRSR" id="PIRSR600223-1"/>
    </source>
</evidence>
<evidence type="ECO:0000313" key="10">
    <source>
        <dbReference type="Proteomes" id="UP000294914"/>
    </source>
</evidence>
<dbReference type="PANTHER" id="PTHR43390">
    <property type="entry name" value="SIGNAL PEPTIDASE I"/>
    <property type="match status" value="1"/>
</dbReference>
<evidence type="ECO:0000256" key="4">
    <source>
        <dbReference type="ARBA" id="ARBA00019232"/>
    </source>
</evidence>
<name>A0A4V3H4F5_9GAMM</name>
<comment type="catalytic activity">
    <reaction evidence="1 7">
        <text>Cleavage of hydrophobic, N-terminal signal or leader sequences from secreted and periplasmic proteins.</text>
        <dbReference type="EC" id="3.4.21.89"/>
    </reaction>
</comment>
<dbReference type="Proteomes" id="UP000294914">
    <property type="component" value="Unassembled WGS sequence"/>
</dbReference>
<dbReference type="PRINTS" id="PR00727">
    <property type="entry name" value="LEADERPTASE"/>
</dbReference>
<comment type="caution">
    <text evidence="9">The sequence shown here is derived from an EMBL/GenBank/DDBJ whole genome shotgun (WGS) entry which is preliminary data.</text>
</comment>
<dbReference type="EMBL" id="SOQX01000002">
    <property type="protein sequence ID" value="TDY02985.1"/>
    <property type="molecule type" value="Genomic_DNA"/>
</dbReference>
<evidence type="ECO:0000256" key="3">
    <source>
        <dbReference type="ARBA" id="ARBA00013208"/>
    </source>
</evidence>
<dbReference type="InterPro" id="IPR019758">
    <property type="entry name" value="Pept_S26A_signal_pept_1_CS"/>
</dbReference>
<dbReference type="EC" id="3.4.21.89" evidence="3 7"/>
<evidence type="ECO:0000256" key="5">
    <source>
        <dbReference type="ARBA" id="ARBA00022801"/>
    </source>
</evidence>
<protein>
    <recommendedName>
        <fullName evidence="4 7">Signal peptidase I</fullName>
        <ecNumber evidence="3 7">3.4.21.89</ecNumber>
    </recommendedName>
</protein>
<feature type="transmembrane region" description="Helical" evidence="7">
    <location>
        <begin position="48"/>
        <end position="67"/>
    </location>
</feature>
<feature type="active site" evidence="6">
    <location>
        <position position="136"/>
    </location>
</feature>